<comment type="caution">
    <text evidence="1">The sequence shown here is derived from an EMBL/GenBank/DDBJ whole genome shotgun (WGS) entry which is preliminary data.</text>
</comment>
<evidence type="ECO:0000313" key="1">
    <source>
        <dbReference type="EMBL" id="PON65940.1"/>
    </source>
</evidence>
<accession>A0A2P5CY14</accession>
<dbReference type="EMBL" id="JXTC01000316">
    <property type="protein sequence ID" value="PON65940.1"/>
    <property type="molecule type" value="Genomic_DNA"/>
</dbReference>
<dbReference type="InParanoid" id="A0A2P5CY14"/>
<organism evidence="1 2">
    <name type="scientific">Trema orientale</name>
    <name type="common">Charcoal tree</name>
    <name type="synonym">Celtis orientalis</name>
    <dbReference type="NCBI Taxonomy" id="63057"/>
    <lineage>
        <taxon>Eukaryota</taxon>
        <taxon>Viridiplantae</taxon>
        <taxon>Streptophyta</taxon>
        <taxon>Embryophyta</taxon>
        <taxon>Tracheophyta</taxon>
        <taxon>Spermatophyta</taxon>
        <taxon>Magnoliopsida</taxon>
        <taxon>eudicotyledons</taxon>
        <taxon>Gunneridae</taxon>
        <taxon>Pentapetalae</taxon>
        <taxon>rosids</taxon>
        <taxon>fabids</taxon>
        <taxon>Rosales</taxon>
        <taxon>Cannabaceae</taxon>
        <taxon>Trema</taxon>
    </lineage>
</organism>
<protein>
    <submittedName>
        <fullName evidence="1">Uncharacterized protein</fullName>
    </submittedName>
</protein>
<sequence length="145" mass="15948">MPKRISMTLTMDSMRKTQPMTDPTAEPIIPNRRTLRLMWALKASSTSLLLSKLMASLSPCATSDEKRKKLNDTTSNTSSFFATSIPASHARFSRLCCPGVVSESPTKTAMVKSEFTFTRPSRAVTCTLVVDDDDDGIDVTLPLSR</sequence>
<dbReference type="OrthoDB" id="10350467at2759"/>
<gene>
    <name evidence="1" type="ORF">TorRG33x02_269390</name>
</gene>
<reference evidence="2" key="1">
    <citation type="submission" date="2016-06" db="EMBL/GenBank/DDBJ databases">
        <title>Parallel loss of symbiosis genes in relatives of nitrogen-fixing non-legume Parasponia.</title>
        <authorList>
            <person name="Van Velzen R."/>
            <person name="Holmer R."/>
            <person name="Bu F."/>
            <person name="Rutten L."/>
            <person name="Van Zeijl A."/>
            <person name="Liu W."/>
            <person name="Santuari L."/>
            <person name="Cao Q."/>
            <person name="Sharma T."/>
            <person name="Shen D."/>
            <person name="Roswanjaya Y."/>
            <person name="Wardhani T."/>
            <person name="Kalhor M.S."/>
            <person name="Jansen J."/>
            <person name="Van den Hoogen J."/>
            <person name="Gungor B."/>
            <person name="Hartog M."/>
            <person name="Hontelez J."/>
            <person name="Verver J."/>
            <person name="Yang W.-C."/>
            <person name="Schijlen E."/>
            <person name="Repin R."/>
            <person name="Schilthuizen M."/>
            <person name="Schranz E."/>
            <person name="Heidstra R."/>
            <person name="Miyata K."/>
            <person name="Fedorova E."/>
            <person name="Kohlen W."/>
            <person name="Bisseling T."/>
            <person name="Smit S."/>
            <person name="Geurts R."/>
        </authorList>
    </citation>
    <scope>NUCLEOTIDE SEQUENCE [LARGE SCALE GENOMIC DNA]</scope>
    <source>
        <strain evidence="2">cv. RG33-2</strain>
    </source>
</reference>
<dbReference type="Proteomes" id="UP000237000">
    <property type="component" value="Unassembled WGS sequence"/>
</dbReference>
<proteinExistence type="predicted"/>
<evidence type="ECO:0000313" key="2">
    <source>
        <dbReference type="Proteomes" id="UP000237000"/>
    </source>
</evidence>
<name>A0A2P5CY14_TREOI</name>
<keyword evidence="2" id="KW-1185">Reference proteome</keyword>
<dbReference type="AlphaFoldDB" id="A0A2P5CY14"/>